<dbReference type="AlphaFoldDB" id="A0A3D9HRS0"/>
<sequence length="159" mass="17879">MDKPDFGELERERLDGDAVFASAINKRLFTWWHGYQPALPTRSDFDILDHIPIAEYIYLYQRLAPGVFQYRLHGEQVQILTGERPDDLVFSIDDGVAVFAALAEYLEMIVQTGHPHRCRGSLLHLGKGHVAFESIDLPLADENGGISHVIGTIKDVPKP</sequence>
<keyword evidence="2" id="KW-1185">Reference proteome</keyword>
<name>A0A3D9HRS0_9PROT</name>
<protein>
    <recommendedName>
        <fullName evidence="3">PAS domain-containing protein</fullName>
    </recommendedName>
</protein>
<dbReference type="Proteomes" id="UP000256845">
    <property type="component" value="Unassembled WGS sequence"/>
</dbReference>
<evidence type="ECO:0000313" key="1">
    <source>
        <dbReference type="EMBL" id="RED52192.1"/>
    </source>
</evidence>
<reference evidence="1 2" key="1">
    <citation type="submission" date="2018-07" db="EMBL/GenBank/DDBJ databases">
        <title>Genomic Encyclopedia of Type Strains, Phase III (KMG-III): the genomes of soil and plant-associated and newly described type strains.</title>
        <authorList>
            <person name="Whitman W."/>
        </authorList>
    </citation>
    <scope>NUCLEOTIDE SEQUENCE [LARGE SCALE GENOMIC DNA]</scope>
    <source>
        <strain evidence="1 2">CECT 8488</strain>
    </source>
</reference>
<organism evidence="1 2">
    <name type="scientific">Aestuariispira insulae</name>
    <dbReference type="NCBI Taxonomy" id="1461337"/>
    <lineage>
        <taxon>Bacteria</taxon>
        <taxon>Pseudomonadati</taxon>
        <taxon>Pseudomonadota</taxon>
        <taxon>Alphaproteobacteria</taxon>
        <taxon>Rhodospirillales</taxon>
        <taxon>Kiloniellaceae</taxon>
        <taxon>Aestuariispira</taxon>
    </lineage>
</organism>
<dbReference type="EMBL" id="QRDW01000002">
    <property type="protein sequence ID" value="RED52192.1"/>
    <property type="molecule type" value="Genomic_DNA"/>
</dbReference>
<dbReference type="OrthoDB" id="8479315at2"/>
<evidence type="ECO:0000313" key="2">
    <source>
        <dbReference type="Proteomes" id="UP000256845"/>
    </source>
</evidence>
<dbReference type="RefSeq" id="WP_115935744.1">
    <property type="nucleotide sequence ID" value="NZ_QRDW01000002.1"/>
</dbReference>
<evidence type="ECO:0008006" key="3">
    <source>
        <dbReference type="Google" id="ProtNLM"/>
    </source>
</evidence>
<comment type="caution">
    <text evidence="1">The sequence shown here is derived from an EMBL/GenBank/DDBJ whole genome shotgun (WGS) entry which is preliminary data.</text>
</comment>
<gene>
    <name evidence="1" type="ORF">DFP90_102210</name>
</gene>
<accession>A0A3D9HRS0</accession>
<proteinExistence type="predicted"/>